<dbReference type="CDD" id="cd05930">
    <property type="entry name" value="A_NRPS"/>
    <property type="match status" value="2"/>
</dbReference>
<dbReference type="EMBL" id="LYND01000099">
    <property type="protein sequence ID" value="ODA10311.1"/>
    <property type="molecule type" value="Genomic_DNA"/>
</dbReference>
<dbReference type="Pfam" id="PF13193">
    <property type="entry name" value="AMP-binding_C"/>
    <property type="match status" value="2"/>
</dbReference>
<dbReference type="Gene3D" id="1.10.1200.10">
    <property type="entry name" value="ACP-like"/>
    <property type="match status" value="2"/>
</dbReference>
<keyword evidence="4" id="KW-0597">Phosphoprotein</keyword>
<evidence type="ECO:0000313" key="11">
    <source>
        <dbReference type="Proteomes" id="UP000094974"/>
    </source>
</evidence>
<keyword evidence="11" id="KW-1185">Reference proteome</keyword>
<evidence type="ECO:0000256" key="3">
    <source>
        <dbReference type="ARBA" id="ARBA00022450"/>
    </source>
</evidence>
<dbReference type="SUPFAM" id="SSF47336">
    <property type="entry name" value="ACP-like"/>
    <property type="match status" value="2"/>
</dbReference>
<dbReference type="PROSITE" id="PS50075">
    <property type="entry name" value="CARRIER"/>
    <property type="match status" value="2"/>
</dbReference>
<dbReference type="RefSeq" id="WP_068938768.1">
    <property type="nucleotide sequence ID" value="NZ_LYND01000099.1"/>
</dbReference>
<dbReference type="SMART" id="SM00823">
    <property type="entry name" value="PKS_PP"/>
    <property type="match status" value="2"/>
</dbReference>
<dbReference type="InterPro" id="IPR006162">
    <property type="entry name" value="Ppantetheine_attach_site"/>
</dbReference>
<dbReference type="InterPro" id="IPR009081">
    <property type="entry name" value="PP-bd_ACP"/>
</dbReference>
<keyword evidence="7" id="KW-0045">Antibiotic biosynthesis</keyword>
<evidence type="ECO:0000256" key="6">
    <source>
        <dbReference type="ARBA" id="ARBA00022737"/>
    </source>
</evidence>
<evidence type="ECO:0000256" key="7">
    <source>
        <dbReference type="ARBA" id="ARBA00023194"/>
    </source>
</evidence>
<dbReference type="InterPro" id="IPR023213">
    <property type="entry name" value="CAT-like_dom_sf"/>
</dbReference>
<evidence type="ECO:0000256" key="1">
    <source>
        <dbReference type="ARBA" id="ARBA00001957"/>
    </source>
</evidence>
<dbReference type="NCBIfam" id="NF003417">
    <property type="entry name" value="PRK04813.1"/>
    <property type="match status" value="2"/>
</dbReference>
<dbReference type="Gene3D" id="3.30.559.30">
    <property type="entry name" value="Nonribosomal peptide synthetase, condensation domain"/>
    <property type="match status" value="3"/>
</dbReference>
<dbReference type="SUPFAM" id="SSF52777">
    <property type="entry name" value="CoA-dependent acyltransferases"/>
    <property type="match status" value="6"/>
</dbReference>
<evidence type="ECO:0000256" key="2">
    <source>
        <dbReference type="ARBA" id="ARBA00006432"/>
    </source>
</evidence>
<comment type="caution">
    <text evidence="10">The sequence shown here is derived from an EMBL/GenBank/DDBJ whole genome shotgun (WGS) entry which is preliminary data.</text>
</comment>
<keyword evidence="6" id="KW-0677">Repeat</keyword>
<dbReference type="InterPro" id="IPR045851">
    <property type="entry name" value="AMP-bd_C_sf"/>
</dbReference>
<gene>
    <name evidence="10" type="ORF">A7312_25050</name>
</gene>
<dbReference type="PANTHER" id="PTHR45527">
    <property type="entry name" value="NONRIBOSOMAL PEPTIDE SYNTHETASE"/>
    <property type="match status" value="1"/>
</dbReference>
<organism evidence="10 11">
    <name type="scientific">Paenibacillus polymyxa</name>
    <name type="common">Bacillus polymyxa</name>
    <dbReference type="NCBI Taxonomy" id="1406"/>
    <lineage>
        <taxon>Bacteria</taxon>
        <taxon>Bacillati</taxon>
        <taxon>Bacillota</taxon>
        <taxon>Bacilli</taxon>
        <taxon>Bacillales</taxon>
        <taxon>Paenibacillaceae</taxon>
        <taxon>Paenibacillus</taxon>
    </lineage>
</organism>
<evidence type="ECO:0000256" key="4">
    <source>
        <dbReference type="ARBA" id="ARBA00022553"/>
    </source>
</evidence>
<dbReference type="InterPro" id="IPR036736">
    <property type="entry name" value="ACP-like_sf"/>
</dbReference>
<dbReference type="InterPro" id="IPR010071">
    <property type="entry name" value="AA_adenyl_dom"/>
</dbReference>
<dbReference type="NCBIfam" id="TIGR01733">
    <property type="entry name" value="AA-adenyl-dom"/>
    <property type="match status" value="2"/>
</dbReference>
<evidence type="ECO:0000313" key="10">
    <source>
        <dbReference type="EMBL" id="ODA10311.1"/>
    </source>
</evidence>
<protein>
    <submittedName>
        <fullName evidence="10">Non-ribosomal peptide synthetase</fullName>
    </submittedName>
</protein>
<keyword evidence="5" id="KW-0436">Ligase</keyword>
<dbReference type="InterPro" id="IPR020845">
    <property type="entry name" value="AMP-binding_CS"/>
</dbReference>
<feature type="domain" description="Carrier" evidence="9">
    <location>
        <begin position="974"/>
        <end position="1049"/>
    </location>
</feature>
<keyword evidence="8" id="KW-0511">Multifunctional enzyme</keyword>
<evidence type="ECO:0000259" key="9">
    <source>
        <dbReference type="PROSITE" id="PS50075"/>
    </source>
</evidence>
<keyword evidence="3" id="KW-0596">Phosphopantetheine</keyword>
<dbReference type="NCBIfam" id="TIGR01720">
    <property type="entry name" value="NRPS-para261"/>
    <property type="match status" value="1"/>
</dbReference>
<sequence length="2588" mass="293358">MRNALIQNIYPLTPMQEGLLYHSILDEHSEAYFDQTVITLNERLNAETLKESFQTLIDRYDVLRTVFVYKETEQPLQIVLANKEATIDYRDITELNEAEQLLYVDNFTINDRKMRFDLEKDPLIRISVLVLSDTSCKMILSFHHIIMDGWCIGTIAKDLFQIYRAYSIKKKPELDAIFPYSRYISWLGQQNKKTALAYWEKELSGVEEQSGLPISSKSTEDGSYKLKNHIFTLDEQLTLNLEMIAQQNQVTLSSVFHGIWGLLLQRYNNTKDVVFGSVVSGRPAELEGSEKMVGLFINTIPVRISHNESQTFSQIIKQFQQNMMESGKYHFLSLADIQMLTPLGKSLIHHIIAFENYPITEELSGGEGEQLVSIVETEGFEQTNYDFNIGVIPGKELKVKFGYNSIVYHASDIQRIELHLKQIAEQVASNPHMNVDDIDLLSGEEKHRILRDFNDTDALYPQSQTIQQLFEEQVALTPNRLAAAFADERLTYLELNERANRLARVLRMKGVQTGQIVGIAAYRSPEMLVGIMAILKAGGAYLPINPEDPLERIQYIAGNSGISILLVQQEIQSTLKDISANISVLAIGADWPTEKTNLEPYSGPEDLAYVIYTSGSTGKPKGVMIRHTSIVNRLHWMQKKYPIGVDDIILQKTPYTFDVSVWELFWWAIAGASVYFLPPDGEKDPKLLVDTVADQKITTLHFVPSMLSVFLEYVEQHQAEGKLSSIKRLFASGEALTVKQAKRFNTLLRKPNGTTLHNLYGPTEATVDATWFDCPDGDDLQSIPIGKPIDNTRLYILDQEGRLLPVGIPGELHIAGTGVALGYINQPDLTDERFTDSPFVFGERMYKTGDLAKWLPDGNVEYLGRTDHQVKIRGYRIETGEIEKVLLSHHDIREAVVLSRKDQEDETYLCAYIVSDRELLTQEIRSYLKASLPLYMVPAHLIQIATIPLTPNGKVNRGALPEPHHVIREQGVVAPRTDTETRLVRLWEDILHVSPIGIHSHFFELGGHSLKATILIGKIIREFQVELPMREIFEYPTVESMSKLIERTIGRGAGSFTEIALLSDQTYYPVSSSQRRQMILHQLEGAELVYNMPSVMLVQGHLDQERLKMAFKTLIHRHEALRTSFSWINGEPVQSVHDEVEFELKIHSLTSKEDSEEEQIETVLSEFVQPFELSRAPLLRGELIPLAENKHMLLVDLHHIISDGVSMSIIMDEFVKIYDGQALPPLSIQYKDYANWNNEQVNQGFIKEQESYWLDLFKHEPPVLELPTDFPRPSIQSYEGNTVSRILGDDITEPLHKLAAETQSTLFMILLAVYNVVLSKHARQEDIVIGTPVAGRRHPDTDKIVGMFVNTLALRTSPSPEKSLSAFLDEVKEAVLSAFEHQEYPFEQLVEKLALRRDVSRSPIFDTMFVMQNTKGQPLQSSGLEFKPFPFNPGVSRFDLTLSAEEAGSYLHLNLEYNNALFRKDTVERFLDHMVVVLRTFVANSTQTIGDTDLLTAVEKEVILKGFNGTVTPYPREKTIHQLFEEQVERTPEHPAALYKDRQLTYRELNAQANRVAHVLRKKGIGPDQMVGIAVHRSLEMIVGLLGILKAGGAYLPLHPEDPKERLGFMLEDSGASILLTQRDQMDRLRPHGADRELIAIEDLLMEGMELTGEECEKNPEAINRSTDLVYVIYTSGSTGKPKGVMIEHASLINRLHWMEQRIPFGAKDVILQKTPYTFDVSLWELFSWAIQGATVCFLEPGGEKDPATIAETVEANGVTAIHFVPSMLGAFLEYIEHGGTAGKMRSVRRVFASGEALMTEHVRRFNRLLGAGGATLHNLYGPTEATVEVAYYDCPVEQEPESIPIGKPIDNVKLYILDSKDRLQPIGVPGELHIGGDCVARGYVNRKELTEEKFVEDPYAAGGRMYRTGDLARWLPDGNIEYMGRIDHQVKIRGYRIELGEIEAAILAYEGVQTAVVLARDDRSGGSFLCAYVEHAKEFNVHALKARIKDVLPEYMVPAYIVSIEAMPYLSSGKIDRKALPEPDNSLSIEVEYVSPSNKVETLMAEIWQEVLGYAPIGTNHNFFELGGDSIKAIQISTRLSKHGYRMEIKDLFRHQTIGSLIPDLRAVSVQAEQGIIEGEAELSPIQRWFFEQKFTESNYWNQAVMLYSQNGWKEELVDQVLCKLTEHHDALRMTYTANQDKIIPIIHGTSRKAYALTVLDVSHESSIEEAIQTLSEAIQRRMNLEDGPLVQAGLFHTAQGDHLLLAIHHLVVDGVSWRILLEDLEQGYMQALNNEEIFFQAKTHSWKDWTHRLGDDAKGRRPARYKRYWENVISHASKPLHKDYPATDRRGKDLKICNVRLSKQQTDRLQKDVHKAYGTNVNDLLLTSFGLALRDWTDDDEFIILLEGHGREQIFDDIDITRTVGWFTTMYPIHLDMKHNADLSYQIKLTKEALRRVPNKGIDYGILEYMTLHDLKSTNQGHYAPEIRFNYHGQIDSGSVAPLFVESKYSPGRTVSEETETPFVLDINGSIELGVLTLGIEYSSREYAESSIQKLGNFLQSRLLEIIEHCSEKKEKEWTPADVSDENLSIGDLDEIMAYYKNNTSS</sequence>
<dbReference type="InterPro" id="IPR000873">
    <property type="entry name" value="AMP-dep_synth/lig_dom"/>
</dbReference>
<dbReference type="PANTHER" id="PTHR45527:SF1">
    <property type="entry name" value="FATTY ACID SYNTHASE"/>
    <property type="match status" value="1"/>
</dbReference>
<feature type="domain" description="Carrier" evidence="9">
    <location>
        <begin position="2036"/>
        <end position="2110"/>
    </location>
</feature>
<dbReference type="InterPro" id="IPR010060">
    <property type="entry name" value="NRPS_synth"/>
</dbReference>
<dbReference type="CDD" id="cd19543">
    <property type="entry name" value="DCL_NRPS"/>
    <property type="match status" value="1"/>
</dbReference>
<dbReference type="SUPFAM" id="SSF56801">
    <property type="entry name" value="Acetyl-CoA synthetase-like"/>
    <property type="match status" value="2"/>
</dbReference>
<dbReference type="Gene3D" id="3.40.50.980">
    <property type="match status" value="4"/>
</dbReference>
<dbReference type="Pfam" id="PF00668">
    <property type="entry name" value="Condensation"/>
    <property type="match status" value="3"/>
</dbReference>
<reference evidence="11" key="1">
    <citation type="submission" date="2016-05" db="EMBL/GenBank/DDBJ databases">
        <title>Whole genome shotgun sequencing of cultured foodborne pathogen.</title>
        <authorList>
            <person name="Zheng J."/>
            <person name="Timme R."/>
            <person name="Allard M."/>
            <person name="Strain E."/>
            <person name="Luo Y."/>
            <person name="Brown E."/>
        </authorList>
    </citation>
    <scope>NUCLEOTIDE SEQUENCE [LARGE SCALE GENOMIC DNA]</scope>
    <source>
        <strain evidence="11">CFSAN034343</strain>
    </source>
</reference>
<dbReference type="PRINTS" id="PR00154">
    <property type="entry name" value="AMPBINDING"/>
</dbReference>
<dbReference type="Pfam" id="PF00550">
    <property type="entry name" value="PP-binding"/>
    <property type="match status" value="2"/>
</dbReference>
<evidence type="ECO:0000256" key="5">
    <source>
        <dbReference type="ARBA" id="ARBA00022598"/>
    </source>
</evidence>
<comment type="similarity">
    <text evidence="2">Belongs to the ATP-dependent AMP-binding enzyme family.</text>
</comment>
<evidence type="ECO:0000256" key="8">
    <source>
        <dbReference type="ARBA" id="ARBA00023268"/>
    </source>
</evidence>
<dbReference type="InterPro" id="IPR020806">
    <property type="entry name" value="PKS_PP-bd"/>
</dbReference>
<dbReference type="PROSITE" id="PS00012">
    <property type="entry name" value="PHOSPHOPANTETHEINE"/>
    <property type="match status" value="1"/>
</dbReference>
<proteinExistence type="inferred from homology"/>
<dbReference type="Proteomes" id="UP000094974">
    <property type="component" value="Unassembled WGS sequence"/>
</dbReference>
<dbReference type="CDD" id="cd19531">
    <property type="entry name" value="LCL_NRPS-like"/>
    <property type="match status" value="1"/>
</dbReference>
<name>A0ABX2ZGU1_PAEPO</name>
<dbReference type="Gene3D" id="3.30.300.30">
    <property type="match status" value="2"/>
</dbReference>
<dbReference type="InterPro" id="IPR025110">
    <property type="entry name" value="AMP-bd_C"/>
</dbReference>
<accession>A0ABX2ZGU1</accession>
<dbReference type="InterPro" id="IPR020459">
    <property type="entry name" value="AMP-binding"/>
</dbReference>
<comment type="cofactor">
    <cofactor evidence="1">
        <name>pantetheine 4'-phosphate</name>
        <dbReference type="ChEBI" id="CHEBI:47942"/>
    </cofactor>
</comment>
<dbReference type="Gene3D" id="2.30.38.10">
    <property type="entry name" value="Luciferase, Domain 3"/>
    <property type="match status" value="2"/>
</dbReference>
<dbReference type="InterPro" id="IPR001242">
    <property type="entry name" value="Condensation_dom"/>
</dbReference>
<dbReference type="Gene3D" id="3.30.559.10">
    <property type="entry name" value="Chloramphenicol acetyltransferase-like domain"/>
    <property type="match status" value="3"/>
</dbReference>
<dbReference type="Pfam" id="PF00501">
    <property type="entry name" value="AMP-binding"/>
    <property type="match status" value="2"/>
</dbReference>
<dbReference type="PROSITE" id="PS00455">
    <property type="entry name" value="AMP_BINDING"/>
    <property type="match status" value="2"/>
</dbReference>
<dbReference type="CDD" id="cd19534">
    <property type="entry name" value="E_NRPS"/>
    <property type="match status" value="1"/>
</dbReference>